<gene>
    <name evidence="2" type="ORF">Tci_867704</name>
</gene>
<feature type="region of interest" description="Disordered" evidence="1">
    <location>
        <begin position="60"/>
        <end position="89"/>
    </location>
</feature>
<evidence type="ECO:0000313" key="2">
    <source>
        <dbReference type="EMBL" id="GFC95734.1"/>
    </source>
</evidence>
<protein>
    <recommendedName>
        <fullName evidence="3">Reverse transcriptase domain-containing protein</fullName>
    </recommendedName>
</protein>
<dbReference type="AlphaFoldDB" id="A0A699SDN4"/>
<evidence type="ECO:0008006" key="3">
    <source>
        <dbReference type="Google" id="ProtNLM"/>
    </source>
</evidence>
<organism evidence="2">
    <name type="scientific">Tanacetum cinerariifolium</name>
    <name type="common">Dalmatian daisy</name>
    <name type="synonym">Chrysanthemum cinerariifolium</name>
    <dbReference type="NCBI Taxonomy" id="118510"/>
    <lineage>
        <taxon>Eukaryota</taxon>
        <taxon>Viridiplantae</taxon>
        <taxon>Streptophyta</taxon>
        <taxon>Embryophyta</taxon>
        <taxon>Tracheophyta</taxon>
        <taxon>Spermatophyta</taxon>
        <taxon>Magnoliopsida</taxon>
        <taxon>eudicotyledons</taxon>
        <taxon>Gunneridae</taxon>
        <taxon>Pentapetalae</taxon>
        <taxon>asterids</taxon>
        <taxon>campanulids</taxon>
        <taxon>Asterales</taxon>
        <taxon>Asteraceae</taxon>
        <taxon>Asteroideae</taxon>
        <taxon>Anthemideae</taxon>
        <taxon>Anthemidinae</taxon>
        <taxon>Tanacetum</taxon>
    </lineage>
</organism>
<reference evidence="2" key="1">
    <citation type="journal article" date="2019" name="Sci. Rep.">
        <title>Draft genome of Tanacetum cinerariifolium, the natural source of mosquito coil.</title>
        <authorList>
            <person name="Yamashiro T."/>
            <person name="Shiraishi A."/>
            <person name="Satake H."/>
            <person name="Nakayama K."/>
        </authorList>
    </citation>
    <scope>NUCLEOTIDE SEQUENCE</scope>
</reference>
<name>A0A699SDN4_TANCI</name>
<evidence type="ECO:0000256" key="1">
    <source>
        <dbReference type="SAM" id="MobiDB-lite"/>
    </source>
</evidence>
<sequence length="89" mass="10058">MEPEDSLRMGDEHLDTISKTKSDEFIKSSVENLVSNPRIDETDCDPEEEIRLIEKLLYDNSSPRPPEEFISESSDAAIESFSPSTIPVK</sequence>
<dbReference type="EMBL" id="BKCJ011156162">
    <property type="protein sequence ID" value="GFC95734.1"/>
    <property type="molecule type" value="Genomic_DNA"/>
</dbReference>
<proteinExistence type="predicted"/>
<comment type="caution">
    <text evidence="2">The sequence shown here is derived from an EMBL/GenBank/DDBJ whole genome shotgun (WGS) entry which is preliminary data.</text>
</comment>
<accession>A0A699SDN4</accession>
<feature type="non-terminal residue" evidence="2">
    <location>
        <position position="89"/>
    </location>
</feature>